<evidence type="ECO:0000256" key="1">
    <source>
        <dbReference type="SAM" id="MobiDB-lite"/>
    </source>
</evidence>
<sequence length="490" mass="53654">MVILSRTKAFVLLLMLGVAWSGCYLDPTGVQNPSVTEESLLSNPKGATTTLLNGLRRQFSFALGATILTTDIVSDNVDHVFVTLSPLLDDPRSISPLDLTINATGSTGCYFNLQRLKALADFGLTQLVPRDPDATAAQIAEIRTYKGMALLMLAENFSHFPLTELGQPVPASVALDSAIAEFNAVRALAPAREQQMRIALARAFRLKGDKAQARIHAQAVNLTTASSSILFASFTEGILDNDVNAYVFLRTSEDIQPLPRLDFLDPKYPFRSSPLQALKPEEAPLILAEIAISDNNLPEAREQMKRAIALALSRPPVRNPVTDDTLINDPDRRRRGRPNNPAFRVRATGNPARGDTTARAGLILRRSGSPVPVYSISRTSIRNTDIDALPPTDVRAHLRMLYLLRQEIFFLEGRRMSDLGIRLPVMQRQIEGNPNMPPGSPGTRVIVPDYIPPGAELDAFTINAAANLVTVQHDMNFILADNKVSPFPIP</sequence>
<evidence type="ECO:0000313" key="2">
    <source>
        <dbReference type="EMBL" id="RFM23605.1"/>
    </source>
</evidence>
<reference evidence="2 3" key="1">
    <citation type="journal article" date="2011" name="ISME J.">
        <title>Community ecology of hot spring cyanobacterial mats: predominant populations and their functional potential.</title>
        <authorList>
            <person name="Klatt C.G."/>
            <person name="Wood J.M."/>
            <person name="Rusch D.B."/>
            <person name="Bateson M.M."/>
            <person name="Hamamura N."/>
            <person name="Heidelberg J.F."/>
            <person name="Grossman A.R."/>
            <person name="Bhaya D."/>
            <person name="Cohan F.M."/>
            <person name="Kuhl M."/>
            <person name="Bryant D.A."/>
            <person name="Ward D.M."/>
        </authorList>
    </citation>
    <scope>NUCLEOTIDE SEQUENCE [LARGE SCALE GENOMIC DNA]</scope>
    <source>
        <strain evidence="2">OS</strain>
    </source>
</reference>
<name>A0A395LYM3_9BACT</name>
<evidence type="ECO:0000313" key="3">
    <source>
        <dbReference type="Proteomes" id="UP000266389"/>
    </source>
</evidence>
<feature type="region of interest" description="Disordered" evidence="1">
    <location>
        <begin position="320"/>
        <end position="356"/>
    </location>
</feature>
<dbReference type="EMBL" id="PHFL01000061">
    <property type="protein sequence ID" value="RFM23605.1"/>
    <property type="molecule type" value="Genomic_DNA"/>
</dbReference>
<accession>A0A395LYM3</accession>
<comment type="caution">
    <text evidence="2">The sequence shown here is derived from an EMBL/GenBank/DDBJ whole genome shotgun (WGS) entry which is preliminary data.</text>
</comment>
<dbReference type="AlphaFoldDB" id="A0A395LYM3"/>
<dbReference type="PROSITE" id="PS51257">
    <property type="entry name" value="PROKAR_LIPOPROTEIN"/>
    <property type="match status" value="1"/>
</dbReference>
<gene>
    <name evidence="2" type="ORF">D0433_10260</name>
</gene>
<proteinExistence type="predicted"/>
<evidence type="ECO:0008006" key="4">
    <source>
        <dbReference type="Google" id="ProtNLM"/>
    </source>
</evidence>
<organism evidence="2 3">
    <name type="scientific">Candidatus Thermochlorobacter aerophilus</name>
    <dbReference type="NCBI Taxonomy" id="1868324"/>
    <lineage>
        <taxon>Bacteria</taxon>
        <taxon>Pseudomonadati</taxon>
        <taxon>Chlorobiota</taxon>
        <taxon>Chlorobiia</taxon>
        <taxon>Chlorobiales</taxon>
        <taxon>Candidatus Thermochlorobacteriaceae</taxon>
        <taxon>Candidatus Thermochlorobacter</taxon>
    </lineage>
</organism>
<protein>
    <recommendedName>
        <fullName evidence="4">RagB/SusD family nutrient uptake outer membrane protein</fullName>
    </recommendedName>
</protein>
<dbReference type="Proteomes" id="UP000266389">
    <property type="component" value="Unassembled WGS sequence"/>
</dbReference>